<dbReference type="HOGENOM" id="CLU_022138_3_2_5"/>
<evidence type="ECO:0000313" key="6">
    <source>
        <dbReference type="Proteomes" id="UP000006633"/>
    </source>
</evidence>
<dbReference type="PANTHER" id="PTHR42738">
    <property type="entry name" value="HYDROXYMETHYLGLUTARYL-COA LYASE"/>
    <property type="match status" value="1"/>
</dbReference>
<accession>D7AA19</accession>
<dbReference type="InterPro" id="IPR013785">
    <property type="entry name" value="Aldolase_TIM"/>
</dbReference>
<proteinExistence type="inferred from homology"/>
<dbReference type="PROSITE" id="PS50991">
    <property type="entry name" value="PYR_CT"/>
    <property type="match status" value="1"/>
</dbReference>
<feature type="domain" description="Pyruvate carboxyltransferase" evidence="4">
    <location>
        <begin position="5"/>
        <end position="274"/>
    </location>
</feature>
<dbReference type="NCBIfam" id="NF004283">
    <property type="entry name" value="PRK05692.1"/>
    <property type="match status" value="1"/>
</dbReference>
<dbReference type="CDD" id="cd07938">
    <property type="entry name" value="DRE_TIM_HMGL"/>
    <property type="match status" value="1"/>
</dbReference>
<dbReference type="Pfam" id="PF00682">
    <property type="entry name" value="HMGL-like"/>
    <property type="match status" value="1"/>
</dbReference>
<evidence type="ECO:0000313" key="5">
    <source>
        <dbReference type="EMBL" id="ADH90806.1"/>
    </source>
</evidence>
<dbReference type="GO" id="GO:0046872">
    <property type="term" value="F:metal ion binding"/>
    <property type="evidence" value="ECO:0007669"/>
    <property type="project" value="UniProtKB-KW"/>
</dbReference>
<dbReference type="STRING" id="639283.Snov_3532"/>
<dbReference type="AlphaFoldDB" id="D7AA19"/>
<dbReference type="KEGG" id="sno:Snov_3532"/>
<dbReference type="GO" id="GO:0016740">
    <property type="term" value="F:transferase activity"/>
    <property type="evidence" value="ECO:0007669"/>
    <property type="project" value="UniProtKB-KW"/>
</dbReference>
<dbReference type="GO" id="GO:0046951">
    <property type="term" value="P:ketone body biosynthetic process"/>
    <property type="evidence" value="ECO:0007669"/>
    <property type="project" value="TreeGrafter"/>
</dbReference>
<comment type="similarity">
    <text evidence="1">Belongs to the HMG-CoA lyase family.</text>
</comment>
<dbReference type="InterPro" id="IPR043594">
    <property type="entry name" value="HMGL"/>
</dbReference>
<evidence type="ECO:0000259" key="4">
    <source>
        <dbReference type="PROSITE" id="PS50991"/>
    </source>
</evidence>
<gene>
    <name evidence="5" type="ordered locus">Snov_3532</name>
</gene>
<dbReference type="eggNOG" id="COG0119">
    <property type="taxonomic scope" value="Bacteria"/>
</dbReference>
<dbReference type="EMBL" id="CP002026">
    <property type="protein sequence ID" value="ADH90806.1"/>
    <property type="molecule type" value="Genomic_DNA"/>
</dbReference>
<dbReference type="RefSeq" id="WP_013168307.1">
    <property type="nucleotide sequence ID" value="NC_014217.1"/>
</dbReference>
<keyword evidence="2" id="KW-0479">Metal-binding</keyword>
<keyword evidence="3" id="KW-0456">Lyase</keyword>
<dbReference type="InterPro" id="IPR000891">
    <property type="entry name" value="PYR_CT"/>
</dbReference>
<dbReference type="GO" id="GO:0006552">
    <property type="term" value="P:L-leucine catabolic process"/>
    <property type="evidence" value="ECO:0007669"/>
    <property type="project" value="TreeGrafter"/>
</dbReference>
<keyword evidence="6" id="KW-1185">Reference proteome</keyword>
<evidence type="ECO:0000256" key="2">
    <source>
        <dbReference type="ARBA" id="ARBA00022723"/>
    </source>
</evidence>
<evidence type="ECO:0000256" key="3">
    <source>
        <dbReference type="ARBA" id="ARBA00023239"/>
    </source>
</evidence>
<organism evidence="5 6">
    <name type="scientific">Ancylobacter novellus (strain ATCC 8093 / DSM 506 / JCM 20403 / CCM 1077 / IAM 12100 / NBRC 12443 / NCIMB 10456)</name>
    <name type="common">Starkeya novella</name>
    <dbReference type="NCBI Taxonomy" id="639283"/>
    <lineage>
        <taxon>Bacteria</taxon>
        <taxon>Pseudomonadati</taxon>
        <taxon>Pseudomonadota</taxon>
        <taxon>Alphaproteobacteria</taxon>
        <taxon>Hyphomicrobiales</taxon>
        <taxon>Xanthobacteraceae</taxon>
        <taxon>Ancylobacter</taxon>
    </lineage>
</organism>
<protein>
    <submittedName>
        <fullName evidence="5">Pyruvate carboxyltransferase</fullName>
    </submittedName>
</protein>
<keyword evidence="5" id="KW-0670">Pyruvate</keyword>
<dbReference type="Gene3D" id="3.20.20.70">
    <property type="entry name" value="Aldolase class I"/>
    <property type="match status" value="1"/>
</dbReference>
<dbReference type="OrthoDB" id="9784013at2"/>
<dbReference type="SUPFAM" id="SSF51569">
    <property type="entry name" value="Aldolase"/>
    <property type="match status" value="1"/>
</dbReference>
<name>D7AA19_ANCN5</name>
<dbReference type="GO" id="GO:0004419">
    <property type="term" value="F:hydroxymethylglutaryl-CoA lyase activity"/>
    <property type="evidence" value="ECO:0007669"/>
    <property type="project" value="TreeGrafter"/>
</dbReference>
<reference evidence="5 6" key="1">
    <citation type="journal article" date="2012" name="Stand. Genomic Sci.">
        <title>Complete genome sequence of the facultatively chemolithoautotrophic and methylotrophic alpha Proteobacterium Starkeya novella type strain (ATCC 8093(T)).</title>
        <authorList>
            <person name="Kappler U."/>
            <person name="Davenport K."/>
            <person name="Beatson S."/>
            <person name="Lucas S."/>
            <person name="Lapidus A."/>
            <person name="Copeland A."/>
            <person name="Berry K.W."/>
            <person name="Glavina Del Rio T."/>
            <person name="Hammon N."/>
            <person name="Dalin E."/>
            <person name="Tice H."/>
            <person name="Pitluck S."/>
            <person name="Richardson P."/>
            <person name="Bruce D."/>
            <person name="Goodwin L.A."/>
            <person name="Han C."/>
            <person name="Tapia R."/>
            <person name="Detter J.C."/>
            <person name="Chang Y.J."/>
            <person name="Jeffries C.D."/>
            <person name="Land M."/>
            <person name="Hauser L."/>
            <person name="Kyrpides N.C."/>
            <person name="Goker M."/>
            <person name="Ivanova N."/>
            <person name="Klenk H.P."/>
            <person name="Woyke T."/>
        </authorList>
    </citation>
    <scope>NUCLEOTIDE SEQUENCE [LARGE SCALE GENOMIC DNA]</scope>
    <source>
        <strain evidence="6">ATCC 8093 / DSM 506 / JCM 20403 / CCM 1077 / IAM 12100 / NBRC 12443 / NCIMB 10456</strain>
    </source>
</reference>
<evidence type="ECO:0000256" key="1">
    <source>
        <dbReference type="ARBA" id="ARBA00009405"/>
    </source>
</evidence>
<dbReference type="PANTHER" id="PTHR42738:SF7">
    <property type="entry name" value="HYDROXYMETHYLGLUTARYL-COA LYASE"/>
    <property type="match status" value="1"/>
</dbReference>
<sequence>MGERVRICEVGPRDGLQMSTSIMPTDVKIEWIRALAGAGIHEIEVGSFVPPKLIPQMADTGEIVRASRAIPGLTVAALVPNLKGAQRAYEFGADLALIPVSVSEGHSCANTNKGSLEQVAEVRAIVEWVRAQERPMKVDAGCATAFGCSIEGAVPQDRVVMVAAALADAGVDNIVLADTVGYGNPAQVRSVVRAVQREVGETLDRLHLHDTMGLGIANALAGLDEGIRCFDSALAGLGGCPFAPGASGNIVTEDLVFMLESMGFDTGIDLDALIRAREILQRGLPDEHLLGNVVKAGIPRTYHRAAA</sequence>
<dbReference type="Proteomes" id="UP000006633">
    <property type="component" value="Chromosome"/>
</dbReference>